<dbReference type="AlphaFoldDB" id="A0A2W7RUR1"/>
<dbReference type="SUPFAM" id="SSF50156">
    <property type="entry name" value="PDZ domain-like"/>
    <property type="match status" value="1"/>
</dbReference>
<evidence type="ECO:0000313" key="4">
    <source>
        <dbReference type="Proteomes" id="UP000249720"/>
    </source>
</evidence>
<dbReference type="InterPro" id="IPR001478">
    <property type="entry name" value="PDZ"/>
</dbReference>
<dbReference type="GO" id="GO:0006508">
    <property type="term" value="P:proteolysis"/>
    <property type="evidence" value="ECO:0007669"/>
    <property type="project" value="UniProtKB-KW"/>
</dbReference>
<evidence type="ECO:0000313" key="3">
    <source>
        <dbReference type="EMBL" id="PZX62300.1"/>
    </source>
</evidence>
<keyword evidence="3" id="KW-0378">Hydrolase</keyword>
<feature type="signal peptide" evidence="1">
    <location>
        <begin position="1"/>
        <end position="20"/>
    </location>
</feature>
<dbReference type="Pfam" id="PF17820">
    <property type="entry name" value="PDZ_6"/>
    <property type="match status" value="1"/>
</dbReference>
<dbReference type="EMBL" id="QKZV01000005">
    <property type="protein sequence ID" value="PZX62300.1"/>
    <property type="molecule type" value="Genomic_DNA"/>
</dbReference>
<dbReference type="Proteomes" id="UP000249720">
    <property type="component" value="Unassembled WGS sequence"/>
</dbReference>
<feature type="domain" description="PDZ" evidence="2">
    <location>
        <begin position="328"/>
        <end position="392"/>
    </location>
</feature>
<keyword evidence="1" id="KW-0732">Signal</keyword>
<dbReference type="InterPro" id="IPR021109">
    <property type="entry name" value="Peptidase_aspartic_dom_sf"/>
</dbReference>
<dbReference type="InterPro" id="IPR036034">
    <property type="entry name" value="PDZ_sf"/>
</dbReference>
<name>A0A2W7RUR1_9BACT</name>
<organism evidence="3 4">
    <name type="scientific">Hydrotalea sandarakina</name>
    <dbReference type="NCBI Taxonomy" id="1004304"/>
    <lineage>
        <taxon>Bacteria</taxon>
        <taxon>Pseudomonadati</taxon>
        <taxon>Bacteroidota</taxon>
        <taxon>Chitinophagia</taxon>
        <taxon>Chitinophagales</taxon>
        <taxon>Chitinophagaceae</taxon>
        <taxon>Hydrotalea</taxon>
    </lineage>
</organism>
<protein>
    <submittedName>
        <fullName evidence="3">Aspartyl protease</fullName>
    </submittedName>
</protein>
<reference evidence="3 4" key="1">
    <citation type="submission" date="2018-06" db="EMBL/GenBank/DDBJ databases">
        <title>Genomic Encyclopedia of Archaeal and Bacterial Type Strains, Phase II (KMG-II): from individual species to whole genera.</title>
        <authorList>
            <person name="Goeker M."/>
        </authorList>
    </citation>
    <scope>NUCLEOTIDE SEQUENCE [LARGE SCALE GENOMIC DNA]</scope>
    <source>
        <strain evidence="3 4">DSM 23241</strain>
    </source>
</reference>
<dbReference type="GO" id="GO:0008233">
    <property type="term" value="F:peptidase activity"/>
    <property type="evidence" value="ECO:0007669"/>
    <property type="project" value="UniProtKB-KW"/>
</dbReference>
<proteinExistence type="predicted"/>
<dbReference type="PROSITE" id="PS50106">
    <property type="entry name" value="PDZ"/>
    <property type="match status" value="1"/>
</dbReference>
<evidence type="ECO:0000259" key="2">
    <source>
        <dbReference type="PROSITE" id="PS50106"/>
    </source>
</evidence>
<dbReference type="OrthoDB" id="3521766at2"/>
<gene>
    <name evidence="3" type="ORF">LX80_01782</name>
</gene>
<comment type="caution">
    <text evidence="3">The sequence shown here is derived from an EMBL/GenBank/DDBJ whole genome shotgun (WGS) entry which is preliminary data.</text>
</comment>
<feature type="chain" id="PRO_5015919293" evidence="1">
    <location>
        <begin position="21"/>
        <end position="407"/>
    </location>
</feature>
<evidence type="ECO:0000256" key="1">
    <source>
        <dbReference type="SAM" id="SignalP"/>
    </source>
</evidence>
<dbReference type="SMART" id="SM00228">
    <property type="entry name" value="PDZ"/>
    <property type="match status" value="1"/>
</dbReference>
<dbReference type="Pfam" id="PF13650">
    <property type="entry name" value="Asp_protease_2"/>
    <property type="match status" value="2"/>
</dbReference>
<dbReference type="Gene3D" id="2.30.42.10">
    <property type="match status" value="1"/>
</dbReference>
<dbReference type="RefSeq" id="WP_111295415.1">
    <property type="nucleotide sequence ID" value="NZ_QKZV01000005.1"/>
</dbReference>
<dbReference type="SUPFAM" id="SSF50630">
    <property type="entry name" value="Acid proteases"/>
    <property type="match status" value="2"/>
</dbReference>
<sequence length="407" mass="45788">MKIVTAFLLIMACCTGILLSAQTPLPVTKTFEQSLPKPMASFGFIQLSGGIVILKAQLDSIPDSLNFILDTGSGGISLDSSTVEEFHLERVHTDRTIRGIAGIKTVDFTYRHRLHFPGLTLDSLDFHINNYDLLTSVYGVKIDGIIGYTFFSRYVVSVDYDNHTIGVYEPRKFKYPKGNGGYVLQPRFSTLIYQPAAITDARKVLSRFIFDTGAGLYFLISERFMKDSSLLKRKRKLYPTQAEGLGGKKEMQLTVAEKIKIGPFQFRKVPLLIFSDDYNITSYPFLGGILGNDLMRRFNTVFNYPERSIYIVPNKHFQDPFDYSYTGLGIYWVNGAVTVVDVMPGSPGEKAGFMPDDIIIAMNNVFTQNIQTFKNILQNAGSRIKVIVQRAGKLETLDLKVVNILRR</sequence>
<dbReference type="InterPro" id="IPR041489">
    <property type="entry name" value="PDZ_6"/>
</dbReference>
<keyword evidence="3" id="KW-0645">Protease</keyword>
<accession>A0A2W7RUR1</accession>
<dbReference type="Gene3D" id="2.40.70.10">
    <property type="entry name" value="Acid Proteases"/>
    <property type="match status" value="2"/>
</dbReference>
<keyword evidence="4" id="KW-1185">Reference proteome</keyword>